<evidence type="ECO:0000313" key="3">
    <source>
        <dbReference type="Proteomes" id="UP000789405"/>
    </source>
</evidence>
<reference evidence="2" key="1">
    <citation type="submission" date="2021-06" db="EMBL/GenBank/DDBJ databases">
        <authorList>
            <person name="Kallberg Y."/>
            <person name="Tangrot J."/>
            <person name="Rosling A."/>
        </authorList>
    </citation>
    <scope>NUCLEOTIDE SEQUENCE</scope>
    <source>
        <strain evidence="2">MA453B</strain>
    </source>
</reference>
<dbReference type="OrthoDB" id="2436050at2759"/>
<dbReference type="EMBL" id="CAJVPY010025154">
    <property type="protein sequence ID" value="CAG8787815.1"/>
    <property type="molecule type" value="Genomic_DNA"/>
</dbReference>
<sequence length="151" mass="17643">MNRYYENNENNNKNDPSDRSRNLLPSLTSTSNVDLIRIDIESITFLPQKTQLFSGTNADESLFTEITTRVKCKNLELCVKLGEEGIFIILDRYLEDHDTSVEELICVLDNDEIEEKEQVKEVIFIEINQVVGFKIENRNIYFEFDKGIIRE</sequence>
<evidence type="ECO:0000256" key="1">
    <source>
        <dbReference type="SAM" id="MobiDB-lite"/>
    </source>
</evidence>
<organism evidence="2 3">
    <name type="scientific">Dentiscutata erythropus</name>
    <dbReference type="NCBI Taxonomy" id="1348616"/>
    <lineage>
        <taxon>Eukaryota</taxon>
        <taxon>Fungi</taxon>
        <taxon>Fungi incertae sedis</taxon>
        <taxon>Mucoromycota</taxon>
        <taxon>Glomeromycotina</taxon>
        <taxon>Glomeromycetes</taxon>
        <taxon>Diversisporales</taxon>
        <taxon>Gigasporaceae</taxon>
        <taxon>Dentiscutata</taxon>
    </lineage>
</organism>
<feature type="region of interest" description="Disordered" evidence="1">
    <location>
        <begin position="1"/>
        <end position="25"/>
    </location>
</feature>
<comment type="caution">
    <text evidence="2">The sequence shown here is derived from an EMBL/GenBank/DDBJ whole genome shotgun (WGS) entry which is preliminary data.</text>
</comment>
<name>A0A9N9JNV7_9GLOM</name>
<feature type="compositionally biased region" description="Low complexity" evidence="1">
    <location>
        <begin position="1"/>
        <end position="14"/>
    </location>
</feature>
<accession>A0A9N9JNV7</accession>
<gene>
    <name evidence="2" type="ORF">DERYTH_LOCUS20778</name>
</gene>
<protein>
    <submittedName>
        <fullName evidence="2">2990_t:CDS:1</fullName>
    </submittedName>
</protein>
<feature type="non-terminal residue" evidence="2">
    <location>
        <position position="1"/>
    </location>
</feature>
<evidence type="ECO:0000313" key="2">
    <source>
        <dbReference type="EMBL" id="CAG8787815.1"/>
    </source>
</evidence>
<dbReference type="Proteomes" id="UP000789405">
    <property type="component" value="Unassembled WGS sequence"/>
</dbReference>
<keyword evidence="3" id="KW-1185">Reference proteome</keyword>
<proteinExistence type="predicted"/>
<dbReference type="AlphaFoldDB" id="A0A9N9JNV7"/>